<evidence type="ECO:0000313" key="6">
    <source>
        <dbReference type="EMBL" id="KAK6587919.1"/>
    </source>
</evidence>
<dbReference type="PROSITE" id="PS00674">
    <property type="entry name" value="AAA"/>
    <property type="match status" value="1"/>
</dbReference>
<evidence type="ECO:0000256" key="4">
    <source>
        <dbReference type="RuleBase" id="RU003651"/>
    </source>
</evidence>
<protein>
    <submittedName>
        <fullName evidence="6">CDC48 like AAA ATPase</fullName>
    </submittedName>
</protein>
<dbReference type="EMBL" id="JAWDEY010000036">
    <property type="protein sequence ID" value="KAK6587919.1"/>
    <property type="molecule type" value="Genomic_DNA"/>
</dbReference>
<dbReference type="PANTHER" id="PTHR23073">
    <property type="entry name" value="26S PROTEASOME REGULATORY SUBUNIT"/>
    <property type="match status" value="1"/>
</dbReference>
<reference evidence="6 7" key="1">
    <citation type="submission" date="2023-10" db="EMBL/GenBank/DDBJ databases">
        <title>Comparative genomics analysis reveals potential genetic determinants of host preference in Cryptosporidium xiaoi.</title>
        <authorList>
            <person name="Xiao L."/>
            <person name="Li J."/>
        </authorList>
    </citation>
    <scope>NUCLEOTIDE SEQUENCE [LARGE SCALE GENOMIC DNA]</scope>
    <source>
        <strain evidence="6 7">52996</strain>
    </source>
</reference>
<dbReference type="InterPro" id="IPR003960">
    <property type="entry name" value="ATPase_AAA_CS"/>
</dbReference>
<dbReference type="Pfam" id="PF00004">
    <property type="entry name" value="AAA"/>
    <property type="match status" value="1"/>
</dbReference>
<feature type="domain" description="AAA+ ATPase" evidence="5">
    <location>
        <begin position="368"/>
        <end position="506"/>
    </location>
</feature>
<comment type="caution">
    <text evidence="6">The sequence shown here is derived from an EMBL/GenBank/DDBJ whole genome shotgun (WGS) entry which is preliminary data.</text>
</comment>
<dbReference type="Proteomes" id="UP001311799">
    <property type="component" value="Unassembled WGS sequence"/>
</dbReference>
<evidence type="ECO:0000259" key="5">
    <source>
        <dbReference type="SMART" id="SM00382"/>
    </source>
</evidence>
<dbReference type="GO" id="GO:0005524">
    <property type="term" value="F:ATP binding"/>
    <property type="evidence" value="ECO:0007669"/>
    <property type="project" value="UniProtKB-KW"/>
</dbReference>
<dbReference type="InterPro" id="IPR027417">
    <property type="entry name" value="P-loop_NTPase"/>
</dbReference>
<dbReference type="SUPFAM" id="SSF52540">
    <property type="entry name" value="P-loop containing nucleoside triphosphate hydrolases"/>
    <property type="match status" value="1"/>
</dbReference>
<organism evidence="6 7">
    <name type="scientific">Cryptosporidium xiaoi</name>
    <dbReference type="NCBI Taxonomy" id="659607"/>
    <lineage>
        <taxon>Eukaryota</taxon>
        <taxon>Sar</taxon>
        <taxon>Alveolata</taxon>
        <taxon>Apicomplexa</taxon>
        <taxon>Conoidasida</taxon>
        <taxon>Coccidia</taxon>
        <taxon>Eucoccidiorida</taxon>
        <taxon>Eimeriorina</taxon>
        <taxon>Cryptosporidiidae</taxon>
        <taxon>Cryptosporidium</taxon>
    </lineage>
</organism>
<evidence type="ECO:0000256" key="2">
    <source>
        <dbReference type="ARBA" id="ARBA00022741"/>
    </source>
</evidence>
<keyword evidence="2 4" id="KW-0547">Nucleotide-binding</keyword>
<evidence type="ECO:0000313" key="7">
    <source>
        <dbReference type="Proteomes" id="UP001311799"/>
    </source>
</evidence>
<dbReference type="GO" id="GO:0016887">
    <property type="term" value="F:ATP hydrolysis activity"/>
    <property type="evidence" value="ECO:0007669"/>
    <property type="project" value="InterPro"/>
</dbReference>
<dbReference type="CDD" id="cd19481">
    <property type="entry name" value="RecA-like_protease"/>
    <property type="match status" value="1"/>
</dbReference>
<dbReference type="AlphaFoldDB" id="A0AAV9XUH0"/>
<comment type="similarity">
    <text evidence="1 4">Belongs to the AAA ATPase family.</text>
</comment>
<dbReference type="InterPro" id="IPR003593">
    <property type="entry name" value="AAA+_ATPase"/>
</dbReference>
<name>A0AAV9XUH0_9CRYT</name>
<dbReference type="SMART" id="SM00382">
    <property type="entry name" value="AAA"/>
    <property type="match status" value="1"/>
</dbReference>
<dbReference type="Gene3D" id="3.40.50.300">
    <property type="entry name" value="P-loop containing nucleotide triphosphate hydrolases"/>
    <property type="match status" value="1"/>
</dbReference>
<gene>
    <name evidence="6" type="ORF">RS030_81337</name>
</gene>
<proteinExistence type="inferred from homology"/>
<evidence type="ECO:0000256" key="1">
    <source>
        <dbReference type="ARBA" id="ARBA00006914"/>
    </source>
</evidence>
<evidence type="ECO:0000256" key="3">
    <source>
        <dbReference type="ARBA" id="ARBA00022840"/>
    </source>
</evidence>
<accession>A0AAV9XUH0</accession>
<dbReference type="InterPro" id="IPR050221">
    <property type="entry name" value="26S_Proteasome_ATPase"/>
</dbReference>
<keyword evidence="7" id="KW-1185">Reference proteome</keyword>
<keyword evidence="3 4" id="KW-0067">ATP-binding</keyword>
<sequence>MVIPLIVGGLNSIKKYKKNIFIRLTNLECDKNDTQHNFNLNFSSRTHSERNLNFFGRLSVTNKFLIICAPELINVSEFKDSIEKLFKNQDLANIVSLTEDNNFVKIVVNINNENNTLCRIDGFIRLISEKSSHINGSTILNDWKITNNVDGKKIQIISSDIYGKKLEINIFIPNKKNTPIKVEYIKPVNHLYKEDLNLFSTLLNPSGLTHKTKNSKNTSHIDKYPKIYSELIELNSIYDNFLGKFEKLSNDHIRSNTTSFNNYKFGEISTNLRNTNFEVNSTEKDLFNEYSDSQTDHSSVISSLEDLGVKVYFNDHKDVTNNDPWNSIGGYEDVKNQIDEHILFHFKHPEILDKITEGTRVKANSNNRPKLILFEGPPGTGKTSSARIIGNVINVPLIYVSLENIVSKWFGESETRLSKIFDFAKKFSEGCIIFIDEVDTMAISRDKTEAVHEGSKKILSVLLRKLDGFDTLDTKTLLICATNRKKDLDNAFINRIDSTVHFPLPNEKERELIFGQYAKHLTYDERAELAKLSGKLSGRSIRHVCLEAEREWASILIKEKNGDHLEKLELPTLKIYKNAIQRRYG</sequence>
<dbReference type="InterPro" id="IPR003959">
    <property type="entry name" value="ATPase_AAA_core"/>
</dbReference>